<name>A0A8S9YBE1_9TREM</name>
<evidence type="ECO:0000313" key="2">
    <source>
        <dbReference type="Proteomes" id="UP000822476"/>
    </source>
</evidence>
<evidence type="ECO:0000313" key="1">
    <source>
        <dbReference type="EMBL" id="KAF7232308.1"/>
    </source>
</evidence>
<dbReference type="EMBL" id="JTDE01021908">
    <property type="protein sequence ID" value="KAF7232308.1"/>
    <property type="molecule type" value="Genomic_DNA"/>
</dbReference>
<organism evidence="1 2">
    <name type="scientific">Paragonimus skrjabini miyazakii</name>
    <dbReference type="NCBI Taxonomy" id="59628"/>
    <lineage>
        <taxon>Eukaryota</taxon>
        <taxon>Metazoa</taxon>
        <taxon>Spiralia</taxon>
        <taxon>Lophotrochozoa</taxon>
        <taxon>Platyhelminthes</taxon>
        <taxon>Trematoda</taxon>
        <taxon>Digenea</taxon>
        <taxon>Plagiorchiida</taxon>
        <taxon>Troglotremata</taxon>
        <taxon>Troglotrematidae</taxon>
        <taxon>Paragonimus</taxon>
    </lineage>
</organism>
<sequence length="40" mass="4874">MEHLRIPNCYTVYRWLAFRRKWILHKLSGISDIIPDAFVN</sequence>
<proteinExistence type="predicted"/>
<accession>A0A8S9YBE1</accession>
<gene>
    <name evidence="1" type="ORF">EG68_07811</name>
</gene>
<comment type="caution">
    <text evidence="1">The sequence shown here is derived from an EMBL/GenBank/DDBJ whole genome shotgun (WGS) entry which is preliminary data.</text>
</comment>
<reference evidence="1" key="1">
    <citation type="submission" date="2019-07" db="EMBL/GenBank/DDBJ databases">
        <title>Annotation for the trematode Paragonimus miyazaki's.</title>
        <authorList>
            <person name="Choi Y.-J."/>
        </authorList>
    </citation>
    <scope>NUCLEOTIDE SEQUENCE</scope>
    <source>
        <strain evidence="1">Japan</strain>
    </source>
</reference>
<protein>
    <submittedName>
        <fullName evidence="1">Uncharacterized protein</fullName>
    </submittedName>
</protein>
<dbReference type="Proteomes" id="UP000822476">
    <property type="component" value="Unassembled WGS sequence"/>
</dbReference>
<keyword evidence="2" id="KW-1185">Reference proteome</keyword>
<dbReference type="AlphaFoldDB" id="A0A8S9YBE1"/>